<evidence type="ECO:0000256" key="1">
    <source>
        <dbReference type="SAM" id="Phobius"/>
    </source>
</evidence>
<dbReference type="AlphaFoldDB" id="S0FEN7"/>
<dbReference type="EMBL" id="ACBW01000219">
    <property type="protein sequence ID" value="EEF77971.1"/>
    <property type="molecule type" value="Genomic_DNA"/>
</dbReference>
<organism evidence="2 3">
    <name type="scientific">Phocaeicola coprophilus DSM 18228 = JCM 13818</name>
    <dbReference type="NCBI Taxonomy" id="547042"/>
    <lineage>
        <taxon>Bacteria</taxon>
        <taxon>Pseudomonadati</taxon>
        <taxon>Bacteroidota</taxon>
        <taxon>Bacteroidia</taxon>
        <taxon>Bacteroidales</taxon>
        <taxon>Bacteroidaceae</taxon>
        <taxon>Phocaeicola</taxon>
    </lineage>
</organism>
<gene>
    <name evidence="2" type="ORF">BACCOPRO_03494</name>
</gene>
<dbReference type="HOGENOM" id="CLU_2969693_0_0_10"/>
<feature type="transmembrane region" description="Helical" evidence="1">
    <location>
        <begin position="34"/>
        <end position="52"/>
    </location>
</feature>
<dbReference type="STRING" id="547042.BACCOPRO_03494"/>
<comment type="caution">
    <text evidence="2">The sequence shown here is derived from an EMBL/GenBank/DDBJ whole genome shotgun (WGS) entry which is preliminary data.</text>
</comment>
<reference evidence="2 3" key="1">
    <citation type="submission" date="2008-12" db="EMBL/GenBank/DDBJ databases">
        <authorList>
            <person name="Fulton L."/>
            <person name="Clifton S."/>
            <person name="Fulton B."/>
            <person name="Xu J."/>
            <person name="Minx P."/>
            <person name="Pepin K.H."/>
            <person name="Johnson M."/>
            <person name="Bhonagiri V."/>
            <person name="Nash W.E."/>
            <person name="Mardis E.R."/>
            <person name="Wilson R.K."/>
        </authorList>
    </citation>
    <scope>NUCLEOTIDE SEQUENCE [LARGE SCALE GENOMIC DNA]</scope>
    <source>
        <strain evidence="2 3">DSM 18228</strain>
    </source>
</reference>
<accession>S0FEN7</accession>
<name>S0FEN7_9BACT</name>
<keyword evidence="1" id="KW-1133">Transmembrane helix</keyword>
<sequence>MVTNYYGMNEKSFIFILMFGNNTYLCNVLKKKVTFMNATFLHILLCGLINLLEKPVGK</sequence>
<feature type="transmembrane region" description="Helical" evidence="1">
    <location>
        <begin position="12"/>
        <end position="29"/>
    </location>
</feature>
<dbReference type="Proteomes" id="UP000014073">
    <property type="component" value="Unassembled WGS sequence"/>
</dbReference>
<protein>
    <submittedName>
        <fullName evidence="2">Uncharacterized protein</fullName>
    </submittedName>
</protein>
<keyword evidence="3" id="KW-1185">Reference proteome</keyword>
<evidence type="ECO:0000313" key="2">
    <source>
        <dbReference type="EMBL" id="EEF77971.1"/>
    </source>
</evidence>
<proteinExistence type="predicted"/>
<keyword evidence="1" id="KW-0812">Transmembrane</keyword>
<keyword evidence="1" id="KW-0472">Membrane</keyword>
<evidence type="ECO:0000313" key="3">
    <source>
        <dbReference type="Proteomes" id="UP000014073"/>
    </source>
</evidence>